<sequence>MSQTPAAAQGPADPAVPADPAARAVAVARARLTRYRVMAWITGTMLLVLCLEMLLKYVFHAGGLDAAGHPEPVLGTWVAIVHGWIYVLYLVTVAQLWSAMRWTAGRLITMALAGVVPVMSFVLERRVHADALARIRRVEAQSSAATTLDG</sequence>
<accession>A0A7X6KWV2</accession>
<feature type="transmembrane region" description="Helical" evidence="6">
    <location>
        <begin position="104"/>
        <end position="123"/>
    </location>
</feature>
<comment type="caution">
    <text evidence="8">The sequence shown here is derived from an EMBL/GenBank/DDBJ whole genome shotgun (WGS) entry which is preliminary data.</text>
</comment>
<evidence type="ECO:0000259" key="7">
    <source>
        <dbReference type="Pfam" id="PF12823"/>
    </source>
</evidence>
<evidence type="ECO:0000256" key="6">
    <source>
        <dbReference type="SAM" id="Phobius"/>
    </source>
</evidence>
<evidence type="ECO:0000256" key="1">
    <source>
        <dbReference type="ARBA" id="ARBA00004651"/>
    </source>
</evidence>
<keyword evidence="5 6" id="KW-0472">Membrane</keyword>
<keyword evidence="3 6" id="KW-0812">Transmembrane</keyword>
<evidence type="ECO:0000313" key="8">
    <source>
        <dbReference type="EMBL" id="NKY23658.1"/>
    </source>
</evidence>
<dbReference type="Pfam" id="PF12823">
    <property type="entry name" value="DUF3817"/>
    <property type="match status" value="1"/>
</dbReference>
<evidence type="ECO:0000256" key="5">
    <source>
        <dbReference type="ARBA" id="ARBA00023136"/>
    </source>
</evidence>
<evidence type="ECO:0000256" key="2">
    <source>
        <dbReference type="ARBA" id="ARBA00022475"/>
    </source>
</evidence>
<proteinExistence type="predicted"/>
<keyword evidence="2" id="KW-1003">Cell membrane</keyword>
<comment type="subcellular location">
    <subcellularLocation>
        <location evidence="1">Cell membrane</location>
        <topology evidence="1">Multi-pass membrane protein</topology>
    </subcellularLocation>
</comment>
<evidence type="ECO:0000313" key="9">
    <source>
        <dbReference type="Proteomes" id="UP000581206"/>
    </source>
</evidence>
<keyword evidence="9" id="KW-1185">Reference proteome</keyword>
<feature type="transmembrane region" description="Helical" evidence="6">
    <location>
        <begin position="74"/>
        <end position="97"/>
    </location>
</feature>
<dbReference type="EMBL" id="JAAXOX010000007">
    <property type="protein sequence ID" value="NKY23658.1"/>
    <property type="molecule type" value="Genomic_DNA"/>
</dbReference>
<evidence type="ECO:0000256" key="3">
    <source>
        <dbReference type="ARBA" id="ARBA00022692"/>
    </source>
</evidence>
<dbReference type="RefSeq" id="WP_168630783.1">
    <property type="nucleotide sequence ID" value="NZ_BONL01000026.1"/>
</dbReference>
<reference evidence="8 9" key="1">
    <citation type="submission" date="2020-04" db="EMBL/GenBank/DDBJ databases">
        <title>MicrobeNet Type strains.</title>
        <authorList>
            <person name="Nicholson A.C."/>
        </authorList>
    </citation>
    <scope>NUCLEOTIDE SEQUENCE [LARGE SCALE GENOMIC DNA]</scope>
    <source>
        <strain evidence="8 9">ATCC BAA-788</strain>
    </source>
</reference>
<dbReference type="PANTHER" id="PTHR40077">
    <property type="entry name" value="MEMBRANE PROTEIN-RELATED"/>
    <property type="match status" value="1"/>
</dbReference>
<organism evidence="8 9">
    <name type="scientific">Cellulomonas denverensis</name>
    <dbReference type="NCBI Taxonomy" id="264297"/>
    <lineage>
        <taxon>Bacteria</taxon>
        <taxon>Bacillati</taxon>
        <taxon>Actinomycetota</taxon>
        <taxon>Actinomycetes</taxon>
        <taxon>Micrococcales</taxon>
        <taxon>Cellulomonadaceae</taxon>
        <taxon>Cellulomonas</taxon>
    </lineage>
</organism>
<protein>
    <submittedName>
        <fullName evidence="8">DUF3817 domain-containing protein</fullName>
    </submittedName>
</protein>
<dbReference type="GO" id="GO:0005886">
    <property type="term" value="C:plasma membrane"/>
    <property type="evidence" value="ECO:0007669"/>
    <property type="project" value="UniProtKB-SubCell"/>
</dbReference>
<dbReference type="PANTHER" id="PTHR40077:SF2">
    <property type="entry name" value="MEMBRANE PROTEIN"/>
    <property type="match status" value="1"/>
</dbReference>
<keyword evidence="4 6" id="KW-1133">Transmembrane helix</keyword>
<dbReference type="Proteomes" id="UP000581206">
    <property type="component" value="Unassembled WGS sequence"/>
</dbReference>
<feature type="transmembrane region" description="Helical" evidence="6">
    <location>
        <begin position="37"/>
        <end position="59"/>
    </location>
</feature>
<evidence type="ECO:0000256" key="4">
    <source>
        <dbReference type="ARBA" id="ARBA00022989"/>
    </source>
</evidence>
<dbReference type="AlphaFoldDB" id="A0A7X6KWV2"/>
<dbReference type="InterPro" id="IPR023845">
    <property type="entry name" value="DUF3817_TM"/>
</dbReference>
<feature type="domain" description="DUF3817" evidence="7">
    <location>
        <begin position="32"/>
        <end position="128"/>
    </location>
</feature>
<name>A0A7X6KWV2_9CELL</name>
<gene>
    <name evidence="8" type="ORF">HGA03_13375</name>
</gene>
<dbReference type="NCBIfam" id="TIGR03954">
    <property type="entry name" value="integ_memb_HG"/>
    <property type="match status" value="1"/>
</dbReference>